<evidence type="ECO:0000313" key="9">
    <source>
        <dbReference type="EMBL" id="KKS33264.1"/>
    </source>
</evidence>
<dbReference type="InterPro" id="IPR047873">
    <property type="entry name" value="Ribosomal_uL16"/>
</dbReference>
<comment type="caution">
    <text evidence="9">The sequence shown here is derived from an EMBL/GenBank/DDBJ whole genome shotgun (WGS) entry which is preliminary data.</text>
</comment>
<comment type="function">
    <text evidence="6 8">Binds 23S rRNA and is also seen to make contacts with the A and possibly P site tRNAs.</text>
</comment>
<keyword evidence="3 6" id="KW-0689">Ribosomal protein</keyword>
<name>A0A0G0Y9A7_9BACT</name>
<keyword evidence="6 8" id="KW-0694">RNA-binding</keyword>
<proteinExistence type="inferred from homology"/>
<dbReference type="AlphaFoldDB" id="A0A0G0Y9A7"/>
<comment type="subunit">
    <text evidence="6 8">Part of the 50S ribosomal subunit.</text>
</comment>
<dbReference type="PATRIC" id="fig|1618356.3.peg.97"/>
<dbReference type="STRING" id="1618356.UU93_C0001G0095"/>
<evidence type="ECO:0000313" key="10">
    <source>
        <dbReference type="Proteomes" id="UP000034160"/>
    </source>
</evidence>
<organism evidence="9 10">
    <name type="scientific">Candidatus Amesbacteria bacterium GW2011_GWA2_42_12</name>
    <dbReference type="NCBI Taxonomy" id="1618356"/>
    <lineage>
        <taxon>Bacteria</taxon>
        <taxon>Candidatus Amesiibacteriota</taxon>
    </lineage>
</organism>
<keyword evidence="2 6" id="KW-0820">tRNA-binding</keyword>
<gene>
    <name evidence="6" type="primary">rplP</name>
    <name evidence="9" type="ORF">UU93_C0001G0095</name>
</gene>
<dbReference type="GO" id="GO:0003735">
    <property type="term" value="F:structural constituent of ribosome"/>
    <property type="evidence" value="ECO:0007669"/>
    <property type="project" value="InterPro"/>
</dbReference>
<comment type="similarity">
    <text evidence="1 6 7">Belongs to the universal ribosomal protein uL16 family.</text>
</comment>
<dbReference type="GO" id="GO:0019843">
    <property type="term" value="F:rRNA binding"/>
    <property type="evidence" value="ECO:0007669"/>
    <property type="project" value="UniProtKB-UniRule"/>
</dbReference>
<keyword evidence="4 6" id="KW-0687">Ribonucleoprotein</keyword>
<dbReference type="GO" id="GO:0006412">
    <property type="term" value="P:translation"/>
    <property type="evidence" value="ECO:0007669"/>
    <property type="project" value="UniProtKB-UniRule"/>
</dbReference>
<dbReference type="FunFam" id="3.90.1170.10:FF:000001">
    <property type="entry name" value="50S ribosomal protein L16"/>
    <property type="match status" value="1"/>
</dbReference>
<dbReference type="Gene3D" id="3.90.1170.10">
    <property type="entry name" value="Ribosomal protein L10e/L16"/>
    <property type="match status" value="1"/>
</dbReference>
<dbReference type="EMBL" id="LCCN01000001">
    <property type="protein sequence ID" value="KKS33264.1"/>
    <property type="molecule type" value="Genomic_DNA"/>
</dbReference>
<evidence type="ECO:0000256" key="8">
    <source>
        <dbReference type="RuleBase" id="RU004414"/>
    </source>
</evidence>
<dbReference type="PANTHER" id="PTHR12220">
    <property type="entry name" value="50S/60S RIBOSOMAL PROTEIN L16"/>
    <property type="match status" value="1"/>
</dbReference>
<dbReference type="Proteomes" id="UP000034160">
    <property type="component" value="Unassembled WGS sequence"/>
</dbReference>
<dbReference type="NCBIfam" id="TIGR01164">
    <property type="entry name" value="rplP_bact"/>
    <property type="match status" value="1"/>
</dbReference>
<sequence length="136" mass="15261">MMQPKKSKFRKQFKGKMHGVASRGTNVDFGEFGLKALEHGWMSARQIEAARKAISHHIQRGGKVWIRVFPDKPVTKKALGTRMGSGKGDIDRYVCVVRPGKILFEVAGVSEILCREAFRNASAKLPFKTRFEGKTI</sequence>
<dbReference type="PRINTS" id="PR00060">
    <property type="entry name" value="RIBOSOMALL16"/>
</dbReference>
<evidence type="ECO:0000256" key="1">
    <source>
        <dbReference type="ARBA" id="ARBA00008931"/>
    </source>
</evidence>
<dbReference type="PANTHER" id="PTHR12220:SF13">
    <property type="entry name" value="LARGE RIBOSOMAL SUBUNIT PROTEIN UL16M"/>
    <property type="match status" value="1"/>
</dbReference>
<dbReference type="GO" id="GO:0000049">
    <property type="term" value="F:tRNA binding"/>
    <property type="evidence" value="ECO:0007669"/>
    <property type="project" value="UniProtKB-KW"/>
</dbReference>
<evidence type="ECO:0000256" key="4">
    <source>
        <dbReference type="ARBA" id="ARBA00023274"/>
    </source>
</evidence>
<protein>
    <recommendedName>
        <fullName evidence="5 6">Large ribosomal subunit protein uL16</fullName>
    </recommendedName>
</protein>
<evidence type="ECO:0000256" key="5">
    <source>
        <dbReference type="ARBA" id="ARBA00035198"/>
    </source>
</evidence>
<keyword evidence="6 8" id="KW-0699">rRNA-binding</keyword>
<evidence type="ECO:0000256" key="3">
    <source>
        <dbReference type="ARBA" id="ARBA00022980"/>
    </source>
</evidence>
<dbReference type="InterPro" id="IPR036920">
    <property type="entry name" value="Ribosomal_uL16_sf"/>
</dbReference>
<dbReference type="Pfam" id="PF00252">
    <property type="entry name" value="Ribosomal_L16"/>
    <property type="match status" value="1"/>
</dbReference>
<reference evidence="9 10" key="1">
    <citation type="journal article" date="2015" name="Nature">
        <title>rRNA introns, odd ribosomes, and small enigmatic genomes across a large radiation of phyla.</title>
        <authorList>
            <person name="Brown C.T."/>
            <person name="Hug L.A."/>
            <person name="Thomas B.C."/>
            <person name="Sharon I."/>
            <person name="Castelle C.J."/>
            <person name="Singh A."/>
            <person name="Wilkins M.J."/>
            <person name="Williams K.H."/>
            <person name="Banfield J.F."/>
        </authorList>
    </citation>
    <scope>NUCLEOTIDE SEQUENCE [LARGE SCALE GENOMIC DNA]</scope>
</reference>
<evidence type="ECO:0000256" key="2">
    <source>
        <dbReference type="ARBA" id="ARBA00022555"/>
    </source>
</evidence>
<dbReference type="InterPro" id="IPR000114">
    <property type="entry name" value="Ribosomal_uL16_bact-type"/>
</dbReference>
<evidence type="ECO:0000256" key="7">
    <source>
        <dbReference type="RuleBase" id="RU004413"/>
    </source>
</evidence>
<dbReference type="CDD" id="cd01433">
    <property type="entry name" value="Ribosomal_L16_L10e"/>
    <property type="match status" value="1"/>
</dbReference>
<dbReference type="InterPro" id="IPR016180">
    <property type="entry name" value="Ribosomal_uL16_dom"/>
</dbReference>
<evidence type="ECO:0000256" key="6">
    <source>
        <dbReference type="HAMAP-Rule" id="MF_01342"/>
    </source>
</evidence>
<dbReference type="SUPFAM" id="SSF54686">
    <property type="entry name" value="Ribosomal protein L16p/L10e"/>
    <property type="match status" value="1"/>
</dbReference>
<dbReference type="HAMAP" id="MF_01342">
    <property type="entry name" value="Ribosomal_uL16"/>
    <property type="match status" value="1"/>
</dbReference>
<dbReference type="GO" id="GO:0022625">
    <property type="term" value="C:cytosolic large ribosomal subunit"/>
    <property type="evidence" value="ECO:0007669"/>
    <property type="project" value="TreeGrafter"/>
</dbReference>
<accession>A0A0G0Y9A7</accession>